<evidence type="ECO:0000313" key="2">
    <source>
        <dbReference type="Proteomes" id="UP000095751"/>
    </source>
</evidence>
<proteinExistence type="predicted"/>
<dbReference type="OrthoDB" id="414322at2759"/>
<reference evidence="1 2" key="1">
    <citation type="submission" date="2016-09" db="EMBL/GenBank/DDBJ databases">
        <title>Extensive genetic diversity and differential bi-allelic expression allows diatom success in the polar Southern Ocean.</title>
        <authorList>
            <consortium name="DOE Joint Genome Institute"/>
            <person name="Mock T."/>
            <person name="Otillar R.P."/>
            <person name="Strauss J."/>
            <person name="Dupont C."/>
            <person name="Frickenhaus S."/>
            <person name="Maumus F."/>
            <person name="Mcmullan M."/>
            <person name="Sanges R."/>
            <person name="Schmutz J."/>
            <person name="Toseland A."/>
            <person name="Valas R."/>
            <person name="Veluchamy A."/>
            <person name="Ward B.J."/>
            <person name="Allen A."/>
            <person name="Barry K."/>
            <person name="Falciatore A."/>
            <person name="Ferrante M."/>
            <person name="Fortunato A.E."/>
            <person name="Gloeckner G."/>
            <person name="Gruber A."/>
            <person name="Hipkin R."/>
            <person name="Janech M."/>
            <person name="Kroth P."/>
            <person name="Leese F."/>
            <person name="Lindquist E."/>
            <person name="Lyon B.R."/>
            <person name="Martin J."/>
            <person name="Mayer C."/>
            <person name="Parker M."/>
            <person name="Quesneville H."/>
            <person name="Raymond J."/>
            <person name="Uhlig C."/>
            <person name="Valentin K.U."/>
            <person name="Worden A.Z."/>
            <person name="Armbrust E.V."/>
            <person name="Bowler C."/>
            <person name="Green B."/>
            <person name="Moulton V."/>
            <person name="Van Oosterhout C."/>
            <person name="Grigoriev I."/>
        </authorList>
    </citation>
    <scope>NUCLEOTIDE SEQUENCE [LARGE SCALE GENOMIC DNA]</scope>
    <source>
        <strain evidence="1 2">CCMP1102</strain>
    </source>
</reference>
<dbReference type="InterPro" id="IPR037151">
    <property type="entry name" value="AlkB-like_sf"/>
</dbReference>
<dbReference type="AlphaFoldDB" id="A0A1E7FWW5"/>
<dbReference type="EMBL" id="KV784353">
    <property type="protein sequence ID" value="OEU22624.1"/>
    <property type="molecule type" value="Genomic_DNA"/>
</dbReference>
<name>A0A1E7FWW5_9STRA</name>
<dbReference type="Gene3D" id="2.60.120.590">
    <property type="entry name" value="Alpha-ketoglutarate-dependent dioxygenase AlkB-like"/>
    <property type="match status" value="1"/>
</dbReference>
<sequence>MIAHKTQQDEDVINSFCAIPPCDGDGDGPSIYVTNPFVTLPSQDLELFPNFVTKKESKDILDEVYSTYNHKFIWEGFESRKRVLRFSLTDDTLQLVVDRIRKVADKSGKNPIKQVIVEEYSYSQLSLHLNQSKLQATVFETAGTCSECCYSTTKTTTTKATGTGTKCDCYVACVPLTVSLIQNTNRPKGGCGEGNRWEKNHSTMMILPKSTLVVKRRDFLFKWRHRIVKTAPTVDDTILSTEQNQDRDSQIVLLKFYGVSKKLIKSTVPTNPDFGFVPTIQNKEEELRRRSTTMPKLKDLLTIIVTTSPIKSNPSTSLLENVFNTFLFCGDDFAYKCRKVIVCDGCRQRNGTTTKKHTNHKQSMRNGIVNDDQFTNYNDFKQALKRLCKEHDVTTASTENSILSPFCNTSVYELDVRQGYGFALKHALQELVTTPYVIVIQHDRTFMRPTPLKETIMAMWHNSRIKYVGMSMRSNLLYRDIFIGQYGRSYSEEMLDCVIRPPELTLDADKYGTEGRKLREDISIKKYYKSQQYLDHIEWIKSSKVPKNKCQLSLTPTFFWYDNIHICETKHYRDFIFDPQYKMVVQGGFVEDKLSPVIKRTVERLGLREGHSRFGCFLLDDHSGMFFVGHLDGGNYLTKRQKQELIDKFKSRDQKKMNSVHSSSS</sequence>
<dbReference type="KEGG" id="fcy:FRACYDRAFT_232781"/>
<organism evidence="1 2">
    <name type="scientific">Fragilariopsis cylindrus CCMP1102</name>
    <dbReference type="NCBI Taxonomy" id="635003"/>
    <lineage>
        <taxon>Eukaryota</taxon>
        <taxon>Sar</taxon>
        <taxon>Stramenopiles</taxon>
        <taxon>Ochrophyta</taxon>
        <taxon>Bacillariophyta</taxon>
        <taxon>Bacillariophyceae</taxon>
        <taxon>Bacillariophycidae</taxon>
        <taxon>Bacillariales</taxon>
        <taxon>Bacillariaceae</taxon>
        <taxon>Fragilariopsis</taxon>
    </lineage>
</organism>
<gene>
    <name evidence="1" type="ORF">FRACYDRAFT_232781</name>
</gene>
<dbReference type="InParanoid" id="A0A1E7FWW5"/>
<evidence type="ECO:0000313" key="1">
    <source>
        <dbReference type="EMBL" id="OEU22624.1"/>
    </source>
</evidence>
<dbReference type="Proteomes" id="UP000095751">
    <property type="component" value="Unassembled WGS sequence"/>
</dbReference>
<protein>
    <submittedName>
        <fullName evidence="1">Uncharacterized protein</fullName>
    </submittedName>
</protein>
<accession>A0A1E7FWW5</accession>
<keyword evidence="2" id="KW-1185">Reference proteome</keyword>